<dbReference type="AlphaFoldDB" id="A0A9Q1BV39"/>
<dbReference type="InterPro" id="IPR012423">
    <property type="entry name" value="Eaf7/MRGBP"/>
</dbReference>
<feature type="compositionally biased region" description="Basic and acidic residues" evidence="7">
    <location>
        <begin position="95"/>
        <end position="120"/>
    </location>
</feature>
<comment type="similarity">
    <text evidence="2">Belongs to the EAF7 family.</text>
</comment>
<dbReference type="GO" id="GO:0005634">
    <property type="term" value="C:nucleus"/>
    <property type="evidence" value="ECO:0007669"/>
    <property type="project" value="UniProtKB-SubCell"/>
</dbReference>
<dbReference type="Pfam" id="PF07904">
    <property type="entry name" value="Eaf7"/>
    <property type="match status" value="1"/>
</dbReference>
<feature type="compositionally biased region" description="Low complexity" evidence="7">
    <location>
        <begin position="121"/>
        <end position="131"/>
    </location>
</feature>
<dbReference type="GO" id="GO:0006357">
    <property type="term" value="P:regulation of transcription by RNA polymerase II"/>
    <property type="evidence" value="ECO:0007669"/>
    <property type="project" value="TreeGrafter"/>
</dbReference>
<keyword evidence="3" id="KW-0156">Chromatin regulator</keyword>
<keyword evidence="6" id="KW-0539">Nucleus</keyword>
<evidence type="ECO:0000256" key="5">
    <source>
        <dbReference type="ARBA" id="ARBA00023163"/>
    </source>
</evidence>
<dbReference type="GO" id="GO:0035267">
    <property type="term" value="C:NuA4 histone acetyltransferase complex"/>
    <property type="evidence" value="ECO:0007669"/>
    <property type="project" value="TreeGrafter"/>
</dbReference>
<evidence type="ECO:0000256" key="1">
    <source>
        <dbReference type="ARBA" id="ARBA00004123"/>
    </source>
</evidence>
<feature type="compositionally biased region" description="Polar residues" evidence="7">
    <location>
        <begin position="144"/>
        <end position="153"/>
    </location>
</feature>
<organism evidence="8 9">
    <name type="scientific">Holothuria leucospilota</name>
    <name type="common">Black long sea cucumber</name>
    <name type="synonym">Mertensiothuria leucospilota</name>
    <dbReference type="NCBI Taxonomy" id="206669"/>
    <lineage>
        <taxon>Eukaryota</taxon>
        <taxon>Metazoa</taxon>
        <taxon>Echinodermata</taxon>
        <taxon>Eleutherozoa</taxon>
        <taxon>Echinozoa</taxon>
        <taxon>Holothuroidea</taxon>
        <taxon>Aspidochirotacea</taxon>
        <taxon>Aspidochirotida</taxon>
        <taxon>Holothuriidae</taxon>
        <taxon>Holothuria</taxon>
    </lineage>
</organism>
<comment type="caution">
    <text evidence="8">The sequence shown here is derived from an EMBL/GenBank/DDBJ whole genome shotgun (WGS) entry which is preliminary data.</text>
</comment>
<evidence type="ECO:0000313" key="8">
    <source>
        <dbReference type="EMBL" id="KAJ8033139.1"/>
    </source>
</evidence>
<evidence type="ECO:0000256" key="7">
    <source>
        <dbReference type="SAM" id="MobiDB-lite"/>
    </source>
</evidence>
<dbReference type="EMBL" id="JAIZAY010000011">
    <property type="protein sequence ID" value="KAJ8033139.1"/>
    <property type="molecule type" value="Genomic_DNA"/>
</dbReference>
<feature type="region of interest" description="Disordered" evidence="7">
    <location>
        <begin position="80"/>
        <end position="159"/>
    </location>
</feature>
<evidence type="ECO:0000256" key="2">
    <source>
        <dbReference type="ARBA" id="ARBA00007117"/>
    </source>
</evidence>
<sequence>MAGGGDEEQPVQWGPEMEVALFYAMRKHKPVGINKNFHMMCIYENLMQCSTIKVSSKQIWEHLGTMYDMQALHESEVMPFSNSEENFELPEQDYGDLKKEKAKNSEKASVHDDDKKETKTKTSSSGQQQAAAEKEGGKRKRTRQSAGTPNEAPTSKRRR</sequence>
<keyword evidence="5" id="KW-0804">Transcription</keyword>
<accession>A0A9Q1BV39</accession>
<name>A0A9Q1BV39_HOLLE</name>
<keyword evidence="9" id="KW-1185">Reference proteome</keyword>
<dbReference type="PANTHER" id="PTHR13581:SF5">
    <property type="entry name" value="MRG_MORF4L-BINDING PROTEIN"/>
    <property type="match status" value="1"/>
</dbReference>
<gene>
    <name evidence="8" type="ORF">HOLleu_23284</name>
</gene>
<protein>
    <submittedName>
        <fullName evidence="8">MRG/MORF4L-binding protein</fullName>
    </submittedName>
</protein>
<dbReference type="PANTHER" id="PTHR13581">
    <property type="entry name" value="MRG-BINDING PROTEIN"/>
    <property type="match status" value="1"/>
</dbReference>
<dbReference type="OrthoDB" id="5595141at2759"/>
<evidence type="ECO:0000256" key="3">
    <source>
        <dbReference type="ARBA" id="ARBA00022853"/>
    </source>
</evidence>
<keyword evidence="4" id="KW-0805">Transcription regulation</keyword>
<proteinExistence type="inferred from homology"/>
<dbReference type="GO" id="GO:0006325">
    <property type="term" value="P:chromatin organization"/>
    <property type="evidence" value="ECO:0007669"/>
    <property type="project" value="UniProtKB-KW"/>
</dbReference>
<comment type="subcellular location">
    <subcellularLocation>
        <location evidence="1">Nucleus</location>
    </subcellularLocation>
</comment>
<dbReference type="Proteomes" id="UP001152320">
    <property type="component" value="Chromosome 11"/>
</dbReference>
<feature type="compositionally biased region" description="Acidic residues" evidence="7">
    <location>
        <begin position="85"/>
        <end position="94"/>
    </location>
</feature>
<reference evidence="8" key="1">
    <citation type="submission" date="2021-10" db="EMBL/GenBank/DDBJ databases">
        <title>Tropical sea cucumber genome reveals ecological adaptation and Cuvierian tubules defense mechanism.</title>
        <authorList>
            <person name="Chen T."/>
        </authorList>
    </citation>
    <scope>NUCLEOTIDE SEQUENCE</scope>
    <source>
        <strain evidence="8">Nanhai2018</strain>
        <tissue evidence="8">Muscle</tissue>
    </source>
</reference>
<evidence type="ECO:0000256" key="4">
    <source>
        <dbReference type="ARBA" id="ARBA00023015"/>
    </source>
</evidence>
<evidence type="ECO:0000256" key="6">
    <source>
        <dbReference type="ARBA" id="ARBA00023242"/>
    </source>
</evidence>
<evidence type="ECO:0000313" key="9">
    <source>
        <dbReference type="Proteomes" id="UP001152320"/>
    </source>
</evidence>